<dbReference type="PANTHER" id="PTHR30023">
    <property type="entry name" value="D-ALANYL-D-ALANINE CARBOXYPEPTIDASE"/>
    <property type="match status" value="1"/>
</dbReference>
<dbReference type="InterPro" id="IPR012338">
    <property type="entry name" value="Beta-lactam/transpept-like"/>
</dbReference>
<dbReference type="PANTHER" id="PTHR30023:SF0">
    <property type="entry name" value="PENICILLIN-SENSITIVE CARBOXYPEPTIDASE A"/>
    <property type="match status" value="1"/>
</dbReference>
<proteinExistence type="inferred from homology"/>
<dbReference type="InterPro" id="IPR000667">
    <property type="entry name" value="Peptidase_S13"/>
</dbReference>
<reference evidence="3 4" key="1">
    <citation type="submission" date="2015-06" db="EMBL/GenBank/DDBJ databases">
        <title>Draft genome sequence of an Alphaproteobacteria species associated to the Mediterranean sponge Oscarella lobularis.</title>
        <authorList>
            <person name="Jourda C."/>
            <person name="Santini S."/>
            <person name="Claverie J.-M."/>
        </authorList>
    </citation>
    <scope>NUCLEOTIDE SEQUENCE [LARGE SCALE GENOMIC DNA]</scope>
    <source>
        <strain evidence="3">IGS</strain>
    </source>
</reference>
<dbReference type="SUPFAM" id="SSF56601">
    <property type="entry name" value="beta-lactamase/transpeptidase-like"/>
    <property type="match status" value="1"/>
</dbReference>
<accession>A0A0J9E8G8</accession>
<keyword evidence="2 3" id="KW-0378">Hydrolase</keyword>
<organism evidence="3 4">
    <name type="scientific">Candidatus Rhodobacter oscarellae</name>
    <dbReference type="NCBI Taxonomy" id="1675527"/>
    <lineage>
        <taxon>Bacteria</taxon>
        <taxon>Pseudomonadati</taxon>
        <taxon>Pseudomonadota</taxon>
        <taxon>Alphaproteobacteria</taxon>
        <taxon>Rhodobacterales</taxon>
        <taxon>Rhodobacter group</taxon>
        <taxon>Rhodobacter</taxon>
    </lineage>
</organism>
<keyword evidence="4" id="KW-1185">Reference proteome</keyword>
<sequence>MILKAKLSGKVGYVVADARTGAVLEERNQGLALPPASVTKAVTALYALDRLGPGFRFRTRLVADGTVSNGRLRGNLILVGGGDPTLDTDALGDMARQLKAAGVREVTGKFLVYGGVLPTIPSIDPGQPVHVSYNPAVSGLNLNYNRVHFEWKRQSGNYALKLDARARRYSPQVAIAKMRVVDRSLPVYTYASKSRHDEWTVARGALGNAGSRWLPVRKPGLYAAEVFQNLARAHGVSVPRAKVMTRPPLGTTLVEHKSAPLRDILRAMMKFSTNLTAEVVGVMASNIKGGSVKTLKSSANKMTAWARKSLGMRTAKFVDHSGLGGASRVSATDMVTALRMAAKSNNIRGIFKDIPMRNDKGDIVENHPVKVRAKTGTLNFVSALAGYASAADGRELVFAIFTADVQRRNQIKRSDGDVPEGTRAWRARSRRLQIQLLDRWGRTYAV</sequence>
<dbReference type="Pfam" id="PF02113">
    <property type="entry name" value="Peptidase_S13"/>
    <property type="match status" value="1"/>
</dbReference>
<dbReference type="Gene3D" id="3.40.710.10">
    <property type="entry name" value="DD-peptidase/beta-lactamase superfamily"/>
    <property type="match status" value="2"/>
</dbReference>
<keyword evidence="3" id="KW-0645">Protease</keyword>
<comment type="caution">
    <text evidence="3">The sequence shown here is derived from an EMBL/GenBank/DDBJ whole genome shotgun (WGS) entry which is preliminary data.</text>
</comment>
<evidence type="ECO:0000256" key="2">
    <source>
        <dbReference type="ARBA" id="ARBA00022801"/>
    </source>
</evidence>
<evidence type="ECO:0000313" key="3">
    <source>
        <dbReference type="EMBL" id="KMW59037.1"/>
    </source>
</evidence>
<dbReference type="EMBL" id="LFTY01000002">
    <property type="protein sequence ID" value="KMW59037.1"/>
    <property type="molecule type" value="Genomic_DNA"/>
</dbReference>
<dbReference type="NCBIfam" id="TIGR00666">
    <property type="entry name" value="PBP4"/>
    <property type="match status" value="1"/>
</dbReference>
<dbReference type="Gene3D" id="3.50.80.20">
    <property type="entry name" value="D-Ala-D-Ala carboxypeptidase C, peptidase S13"/>
    <property type="match status" value="1"/>
</dbReference>
<dbReference type="Proteomes" id="UP000037178">
    <property type="component" value="Unassembled WGS sequence"/>
</dbReference>
<protein>
    <submittedName>
        <fullName evidence="3">D-alanyl-D-alanine carboxypeptidase</fullName>
        <ecNumber evidence="3">3.4.16.4</ecNumber>
    </submittedName>
</protein>
<gene>
    <name evidence="3" type="ORF">AIOL_004018</name>
</gene>
<dbReference type="PATRIC" id="fig|1675527.3.peg.4211"/>
<dbReference type="EC" id="3.4.16.4" evidence="3"/>
<keyword evidence="3" id="KW-0121">Carboxypeptidase</keyword>
<dbReference type="STRING" id="1675527.AIOL_004018"/>
<dbReference type="PRINTS" id="PR00922">
    <property type="entry name" value="DADACBPTASE3"/>
</dbReference>
<dbReference type="GO" id="GO:0009002">
    <property type="term" value="F:serine-type D-Ala-D-Ala carboxypeptidase activity"/>
    <property type="evidence" value="ECO:0007669"/>
    <property type="project" value="UniProtKB-EC"/>
</dbReference>
<evidence type="ECO:0000313" key="4">
    <source>
        <dbReference type="Proteomes" id="UP000037178"/>
    </source>
</evidence>
<evidence type="ECO:0000256" key="1">
    <source>
        <dbReference type="ARBA" id="ARBA00006096"/>
    </source>
</evidence>
<dbReference type="AlphaFoldDB" id="A0A0J9E8G8"/>
<dbReference type="GO" id="GO:0000270">
    <property type="term" value="P:peptidoglycan metabolic process"/>
    <property type="evidence" value="ECO:0007669"/>
    <property type="project" value="TreeGrafter"/>
</dbReference>
<comment type="similarity">
    <text evidence="1">Belongs to the peptidase S13 family.</text>
</comment>
<dbReference type="GO" id="GO:0006508">
    <property type="term" value="P:proteolysis"/>
    <property type="evidence" value="ECO:0007669"/>
    <property type="project" value="InterPro"/>
</dbReference>
<name>A0A0J9E8G8_9RHOB</name>